<dbReference type="Gene3D" id="3.40.50.300">
    <property type="entry name" value="P-loop containing nucleotide triphosphate hydrolases"/>
    <property type="match status" value="1"/>
</dbReference>
<keyword evidence="4" id="KW-1185">Reference proteome</keyword>
<dbReference type="EMBL" id="PDWW01000038">
    <property type="protein sequence ID" value="KAF1721413.1"/>
    <property type="molecule type" value="Genomic_DNA"/>
</dbReference>
<reference evidence="3 4" key="1">
    <citation type="submission" date="2017-10" db="EMBL/GenBank/DDBJ databases">
        <title>Whole genome sequencing of members of genus Pseudoxanthomonas.</title>
        <authorList>
            <person name="Kumar S."/>
            <person name="Bansal K."/>
            <person name="Kaur A."/>
            <person name="Patil P."/>
            <person name="Sharma S."/>
            <person name="Patil P.B."/>
        </authorList>
    </citation>
    <scope>NUCLEOTIDE SEQUENCE [LARGE SCALE GENOMIC DNA]</scope>
    <source>
        <strain evidence="3 4">DSM 17109</strain>
    </source>
</reference>
<dbReference type="SUPFAM" id="SSF52540">
    <property type="entry name" value="P-loop containing nucleoside triphosphate hydrolases"/>
    <property type="match status" value="1"/>
</dbReference>
<organism evidence="3 4">
    <name type="scientific">Pseudoxanthomonas japonensis</name>
    <dbReference type="NCBI Taxonomy" id="69284"/>
    <lineage>
        <taxon>Bacteria</taxon>
        <taxon>Pseudomonadati</taxon>
        <taxon>Pseudomonadota</taxon>
        <taxon>Gammaproteobacteria</taxon>
        <taxon>Lysobacterales</taxon>
        <taxon>Lysobacteraceae</taxon>
        <taxon>Pseudoxanthomonas</taxon>
    </lineage>
</organism>
<evidence type="ECO:0000313" key="4">
    <source>
        <dbReference type="Proteomes" id="UP000781710"/>
    </source>
</evidence>
<gene>
    <name evidence="3" type="ORF">CSC78_18045</name>
</gene>
<accession>A0ABQ6ZCL7</accession>
<evidence type="ECO:0000259" key="2">
    <source>
        <dbReference type="Pfam" id="PF20469"/>
    </source>
</evidence>
<sequence length="604" mass="68000">MPLGEVKYDYIADYPRKDLVRYRPQHETGQYQRIVELSFRIEKPLADRINKEVFGGAEVVAPNSMFTRDTTIGNTSTIGFYVDEKVALAALERTLGDLEHKSEVFADVASLIDVLTKIEALELPADSKLAAFAAQWRARVIKPKGWGLINGHIWHTYLSPSLPKFLYFDDYKLLEGKINLPALQKRINESRLTDADETAQGLLQLAGTTLQELMGEEGYESAKAKLEAIGLNITQKIFEFWKQNQDLDVEFDLKSDSKDVPPFNSGINLYIRIKNRRHGVTVPFDQRSKGFIWFFSFLVWFDAVQSRAETKDALVLLLDEPGLNLHALAQADFLAYIRELAQQHQIIYTTHSPFMVDSTRLEDVRVVEDRIKDGTKVSGDLAGSSDESLFPLQAALGYSIAQNLFIAKKNVLVEGPADLILLQHIASLIEAEGKPVIGDAILVPVGGLDKLATFVALLGSNKLKLAVLHDRASAPHQKLEDLVRQKLIERKRVLDFSMFIEPQPSEADIEDMLPLEIYVSAFNATYAKELAGRNLEIGELGRHPRVVERINQWLKEKGILLLKDGGFNHYRVAQAAIPMLTVVNMKPEYLARFEKLFSKISEVL</sequence>
<name>A0ABQ6ZCL7_9GAMM</name>
<evidence type="ECO:0008006" key="5">
    <source>
        <dbReference type="Google" id="ProtNLM"/>
    </source>
</evidence>
<dbReference type="CDD" id="cd00267">
    <property type="entry name" value="ABC_ATPase"/>
    <property type="match status" value="1"/>
</dbReference>
<feature type="domain" description="OLD protein-like TOPRIM" evidence="2">
    <location>
        <begin position="405"/>
        <end position="470"/>
    </location>
</feature>
<dbReference type="InterPro" id="IPR027417">
    <property type="entry name" value="P-loop_NTPase"/>
</dbReference>
<dbReference type="PANTHER" id="PTHR43581">
    <property type="entry name" value="ATP/GTP PHOSPHATASE"/>
    <property type="match status" value="1"/>
</dbReference>
<comment type="caution">
    <text evidence="3">The sequence shown here is derived from an EMBL/GenBank/DDBJ whole genome shotgun (WGS) entry which is preliminary data.</text>
</comment>
<dbReference type="Pfam" id="PF20469">
    <property type="entry name" value="OLD-like_TOPRIM"/>
    <property type="match status" value="1"/>
</dbReference>
<dbReference type="Proteomes" id="UP000781710">
    <property type="component" value="Unassembled WGS sequence"/>
</dbReference>
<dbReference type="InterPro" id="IPR034139">
    <property type="entry name" value="TOPRIM_OLD"/>
</dbReference>
<dbReference type="PANTHER" id="PTHR43581:SF3">
    <property type="entry name" value="AAA+ ATPASE DOMAIN-CONTAINING PROTEIN"/>
    <property type="match status" value="1"/>
</dbReference>
<evidence type="ECO:0000313" key="3">
    <source>
        <dbReference type="EMBL" id="KAF1721413.1"/>
    </source>
</evidence>
<dbReference type="InterPro" id="IPR051396">
    <property type="entry name" value="Bact_Antivir_Def_Nuclease"/>
</dbReference>
<protein>
    <recommendedName>
        <fullName evidence="5">AAA ATPase domain-containing protein</fullName>
    </recommendedName>
</protein>
<evidence type="ECO:0000259" key="1">
    <source>
        <dbReference type="Pfam" id="PF13175"/>
    </source>
</evidence>
<dbReference type="InterPro" id="IPR041685">
    <property type="entry name" value="AAA_GajA/Old/RecF-like"/>
</dbReference>
<proteinExistence type="predicted"/>
<feature type="domain" description="Endonuclease GajA/Old nuclease/RecF-like AAA" evidence="1">
    <location>
        <begin position="194"/>
        <end position="356"/>
    </location>
</feature>
<dbReference type="Pfam" id="PF13175">
    <property type="entry name" value="AAA_15"/>
    <property type="match status" value="1"/>
</dbReference>